<accession>A0A8D9ACM8</accession>
<evidence type="ECO:0000313" key="1">
    <source>
        <dbReference type="EMBL" id="CAG6762685.1"/>
    </source>
</evidence>
<sequence>MLKKNKLHWQLQIYNRAGKSKQPFLPEVINFYLTIRSAIRSRAFTVLYRSPNTMFTSKMTYETRHSREVHFQRNKVTFNTIVTKQIKYAHKLTVKQRVGKKETNKRQN</sequence>
<protein>
    <submittedName>
        <fullName evidence="1">Uncharacterized protein</fullName>
    </submittedName>
</protein>
<reference evidence="1" key="1">
    <citation type="submission" date="2021-05" db="EMBL/GenBank/DDBJ databases">
        <authorList>
            <person name="Alioto T."/>
            <person name="Alioto T."/>
            <person name="Gomez Garrido J."/>
        </authorList>
    </citation>
    <scope>NUCLEOTIDE SEQUENCE</scope>
</reference>
<dbReference type="EMBL" id="HBUF01561651">
    <property type="protein sequence ID" value="CAG6762685.1"/>
    <property type="molecule type" value="Transcribed_RNA"/>
</dbReference>
<organism evidence="1">
    <name type="scientific">Cacopsylla melanoneura</name>
    <dbReference type="NCBI Taxonomy" id="428564"/>
    <lineage>
        <taxon>Eukaryota</taxon>
        <taxon>Metazoa</taxon>
        <taxon>Ecdysozoa</taxon>
        <taxon>Arthropoda</taxon>
        <taxon>Hexapoda</taxon>
        <taxon>Insecta</taxon>
        <taxon>Pterygota</taxon>
        <taxon>Neoptera</taxon>
        <taxon>Paraneoptera</taxon>
        <taxon>Hemiptera</taxon>
        <taxon>Sternorrhyncha</taxon>
        <taxon>Psylloidea</taxon>
        <taxon>Psyllidae</taxon>
        <taxon>Psyllinae</taxon>
        <taxon>Cacopsylla</taxon>
    </lineage>
</organism>
<dbReference type="AlphaFoldDB" id="A0A8D9ACM8"/>
<proteinExistence type="predicted"/>
<name>A0A8D9ACM8_9HEMI</name>